<evidence type="ECO:0000259" key="22">
    <source>
        <dbReference type="PROSITE" id="PS50290"/>
    </source>
</evidence>
<dbReference type="InterPro" id="IPR021668">
    <property type="entry name" value="TAN"/>
</dbReference>
<dbReference type="InterPro" id="IPR036940">
    <property type="entry name" value="PI3/4_kinase_cat_sf"/>
</dbReference>
<dbReference type="Gene3D" id="1.10.1070.11">
    <property type="entry name" value="Phosphatidylinositol 3-/4-kinase, catalytic domain"/>
    <property type="match status" value="1"/>
</dbReference>
<accession>A0A420Y8K6</accession>
<evidence type="ECO:0000256" key="18">
    <source>
        <dbReference type="ARBA" id="ARBA00047899"/>
    </source>
</evidence>
<sequence>MGVALPEPTSCRQSVVRVVEGRSSVATERLRAIEDLLFYFTRVERRSQPNQGLKGDDNYHNIFEALFQCTMLEKQNYFSAKKGSKNASGTRLENCAKALKVVVLHGGHKIKRKTARALVDHITQVLPGPDDEFVVPLLQDYTGAFLALLDHPANVEAFAVLDGEVWLSCVDFCILAVSRFLDKGEEATSLLSRDSPVPGTALSLAFSTARSNSSSGRRTATQQSAGQIGGSVATAYLSCINKLLLASHAPVLDRAKEISDLALQVLRIRQAKQNSLHQVAFACINNVLVHTATDDIALGQSIAQDVVALIAHCWPARAILRDAMSNTIREEILKTLYAVHLFLDNLIETPSENDILEHVEEVLDVLWSEYSRREDRARLLLDDLTFTALRLPEDRPRTNIFRLRPYNPSGEQNWALMEMLAVLESLHLRKWKRDQPDQPTTEGDDQPRKRRRTQGDSTGVLSKVTSLDPGVRLTALQLLPFVLQYRELTVEEVGELLETLLSVISDKQSLVASWALLACASITVQKAGRTAGLSGVWRQIWQIGVRSVSLAGTSRSACVLLHCMLESDILPKHEIMDDVNLVITNSEISGPAVLVDSSLVLMLHLLDLRNTTSPNAGQATSSHVIRWVFSKWNLDDFQYAAMYSYLATPLDICNLLRACCGEPPLDIMDIARVFRGPIGQFRQGQEDIRPLLQYLLLLEHSEAGDGDMLTYTCLSQGDVDRFPDPTRSHAAKRLMLELMFPKMERLLQLSESWSKKGEGATQVSADKLQTVLLGSLSCITLLNQFANVDTTMARDIVPLVFSVVDMSLKAILDSENNDGYFDLVLTSVAPYLPVFSTSGLRTMKDGHKYLLELFAKVSESLQERSRKELSGQAVDLMDVDDEFPESQSSSQKSSIINNSGLPRRDTGLSETHQAFHTEVKLRLRLLAIIHEDDGQLGLVPAPFLDDLLALPTEQLLCCRRFIQQLLSSDLITALDDATSIIEAMGAIISSKDFSYCEAALCLILQVMEALMSLWMDDQLEIASMVGDLYNHFVKYALPKNELSPRAQASLSKVLFGLLAVRSDYAASLKLPSCRSTLFSMLRDGSMRVKYAIGTDAPKIFGMFVLKSHDEIFVDILDNLPSDPKAIEGIAFRLHVLAELACHWSTLLRRSVYHIFETPARIPTSARYATSCIKKISKSLKLEAPQELFGLFAPQLLYTWLHDDSLVSIPFEIFGFRQLRDLLVQAQVEVAAILMMLGKDDEVLELALRVGLTPQKLIEESFTKVMAYGFAHDSSHANSSSSGERSTVESRVRKVLGKETYFECIHHSFADIVATFFDIFDQEDPLEKYLRKEPNGAFPYAADILGEIKELGCLDTVLPPNQQPMFRAKYLTRQLTMLCSRTEYQLEALWTPSLVVAVARRLLTTVHPAFGPLHACSVVRKMRVLISMAGSQALGSYPLEMLLHSTRMFLKDPECADDALGVARYLIQHGGHHLKEVPSFVAGYALSSLADLRVFLESSQSSTTQESQFKATISRAQVFHTWFATYLASYDSPAFKDDEQRRAFKAITQSAANIRLSGNAEKGTAESNLLLEILKDEEREVQLLNQPAREVALDMLCGVFTIPQASRMDVIETDQEALDHGAIVLKSCQSQKLSDEYLAWGGRVVGRSFLASGEIPLELLRESRLAEYRKLSSDSSGSEHGILNILEAFTVSSDCTTAGLAESALRTIVSEAYLREDQDLIVASQKSLSEALLVSSNWEHYRTPPSDYRDTGTAVDKEVLDAKLLASPEWPQWLAVYLARSVSDIVLLKVLPPILANISGCAERAFPFIVHLVLLSQLDRQQGMKRLLSDALREWLKLTSEAAKENQKLLLNTLLYLRTQMVPNETSIVDRCHWLEVNFSTAAAAATRCGMFKAALLFAELASFEISRSSRRSSAMREAEDPTEILLEIFENIDDPDSYYGLTQDASLATVLARIEYENDGSKSLAFRGAQYDSHLRRREPTAQQDGRQLIKALSSLGLAGLSHSLLQAQQDLIDSSTSLDSTFTAARRLEVWNLPTPPVKDNYAVNLYKAYQTMHKAEDMSMVRGAIHDGLKNTIGLLSSSNLTASNLRHHLGALAALTELDDLTNVTDPAELEAMLNSFSARSKWMMSGRYGDVSQILSCRETSLSMLSQQHGLRPRQVGAPEVRLAHIRGMLLSSDIYRFHQATQESLNLSTSLTDLIQPSEEMGLLVDASIRLEAANSLWDHGEMISSIRMLQNIDKDSSLKKQTVPVNRSNLLSKIGHRVSVARLESPETIQKKYLEPALKELKGKSEGKEAGQVYHQFAMFCDEQLQDPDNLEDLARLQSLKQGKSDEVADLKHLYNTAPTQHKQRYASYLAKAKQWLDLDQQELRRVEQTRSEFVRLSLENYLLSLICSDENNNDALRFTALWLERADEDMTNEAVRKYLDKVPTRKFAPLMNQLSSRLQHQNNLFQSLLFQLVLRICIDHPYHGMYQAWSGAKSKSNTSDATAVSRNEATKRLAGFLSKHKRVGGIWSAISATSRAYHDLALERDPNQYKAGQKMPIKHSPKGVALMQALSNYPIPPPTMQIELSVTMDYSHVPIIQKLEPNMSIASGVSAPKIITAIGSDGKNYKQLVKGGNDDLRQDAIMEQVFAAVSQLLKLHRTTRQRNLGIRTYKVLPLTASSGLIEFVSNTIPLHEYLMPAHERYYPKDLKGSSCRKEIAAVQTKSVDVRVATYRKVTERFHPVMRYFFMENFVDPDEWFIRRTAYTRSTAAVSILGHILGLGDRHGHNILLDTSTGEAVHIDLGVAFEMGRVLPVPELVPFRLTRDIVDGMGITKTEGVFRRCCEFTLDALREETYSIMTILDVLRYDPLYSWSISPLRMAKLQNATRGNEEGGEGEESEAAGAGGKRSAGRTNEPSEADRALEVVKKKLSKTLSVTATVNDLINQATDERNLAVLYSGWAAYA</sequence>
<dbReference type="GO" id="GO:0004674">
    <property type="term" value="F:protein serine/threonine kinase activity"/>
    <property type="evidence" value="ECO:0007669"/>
    <property type="project" value="UniProtKB-KW"/>
</dbReference>
<dbReference type="Pfam" id="PF00454">
    <property type="entry name" value="PI3_PI4_kinase"/>
    <property type="match status" value="1"/>
</dbReference>
<dbReference type="InterPro" id="IPR044107">
    <property type="entry name" value="PIKKc_ATM"/>
</dbReference>
<keyword evidence="11 20" id="KW-0227">DNA damage</keyword>
<dbReference type="InterPro" id="IPR018936">
    <property type="entry name" value="PI3/4_kinase_CS"/>
</dbReference>
<keyword evidence="26" id="KW-1185">Reference proteome</keyword>
<evidence type="ECO:0000256" key="6">
    <source>
        <dbReference type="ARBA" id="ARBA00014619"/>
    </source>
</evidence>
<evidence type="ECO:0000256" key="3">
    <source>
        <dbReference type="ARBA" id="ARBA00010769"/>
    </source>
</evidence>
<dbReference type="PROSITE" id="PS50290">
    <property type="entry name" value="PI3_4_KINASE_3"/>
    <property type="match status" value="1"/>
</dbReference>
<comment type="subcellular location">
    <subcellularLocation>
        <location evidence="2 20">Chromosome</location>
        <location evidence="2 20">Telomere</location>
    </subcellularLocation>
    <subcellularLocation>
        <location evidence="1 20">Nucleus</location>
    </subcellularLocation>
</comment>
<dbReference type="GO" id="GO:0005524">
    <property type="term" value="F:ATP binding"/>
    <property type="evidence" value="ECO:0007669"/>
    <property type="project" value="UniProtKB-KW"/>
</dbReference>
<dbReference type="GO" id="GO:0035556">
    <property type="term" value="P:intracellular signal transduction"/>
    <property type="evidence" value="ECO:0007669"/>
    <property type="project" value="UniProtKB-ARBA"/>
</dbReference>
<keyword evidence="10 20" id="KW-0547">Nucleotide-binding</keyword>
<keyword evidence="7 20" id="KW-0158">Chromosome</keyword>
<gene>
    <name evidence="25" type="primary">TEL1</name>
    <name evidence="25" type="ORF">DL546_004390</name>
</gene>
<evidence type="ECO:0000256" key="11">
    <source>
        <dbReference type="ARBA" id="ARBA00022763"/>
    </source>
</evidence>
<comment type="similarity">
    <text evidence="3 20">Belongs to the PI3/PI4-kinase family. ATM subfamily.</text>
</comment>
<dbReference type="SMART" id="SM00146">
    <property type="entry name" value="PI3Kc"/>
    <property type="match status" value="1"/>
</dbReference>
<protein>
    <recommendedName>
        <fullName evidence="6 20">Serine/threonine-protein kinase Tel1</fullName>
        <ecNumber evidence="5 20">2.7.11.1</ecNumber>
    </recommendedName>
</protein>
<evidence type="ECO:0000256" key="9">
    <source>
        <dbReference type="ARBA" id="ARBA00022679"/>
    </source>
</evidence>
<dbReference type="PROSITE" id="PS00916">
    <property type="entry name" value="PI3_4_KINASE_2"/>
    <property type="match status" value="1"/>
</dbReference>
<name>A0A420Y8K6_9PEZI</name>
<dbReference type="FunFam" id="3.30.1010.10:FF:000019">
    <property type="entry name" value="Serine/threonine-protein kinase Tel1"/>
    <property type="match status" value="1"/>
</dbReference>
<evidence type="ECO:0000256" key="20">
    <source>
        <dbReference type="RuleBase" id="RU365027"/>
    </source>
</evidence>
<evidence type="ECO:0000256" key="13">
    <source>
        <dbReference type="ARBA" id="ARBA00022840"/>
    </source>
</evidence>
<dbReference type="Pfam" id="PF02260">
    <property type="entry name" value="FATC"/>
    <property type="match status" value="1"/>
</dbReference>
<evidence type="ECO:0000256" key="21">
    <source>
        <dbReference type="SAM" id="MobiDB-lite"/>
    </source>
</evidence>
<dbReference type="GO" id="GO:0006325">
    <property type="term" value="P:chromatin organization"/>
    <property type="evidence" value="ECO:0007669"/>
    <property type="project" value="UniProtKB-KW"/>
</dbReference>
<evidence type="ECO:0000256" key="1">
    <source>
        <dbReference type="ARBA" id="ARBA00004123"/>
    </source>
</evidence>
<evidence type="ECO:0000256" key="12">
    <source>
        <dbReference type="ARBA" id="ARBA00022777"/>
    </source>
</evidence>
<evidence type="ECO:0000256" key="2">
    <source>
        <dbReference type="ARBA" id="ARBA00004574"/>
    </source>
</evidence>
<dbReference type="EC" id="2.7.11.1" evidence="5 20"/>
<organism evidence="25 26">
    <name type="scientific">Coniochaeta pulveracea</name>
    <dbReference type="NCBI Taxonomy" id="177199"/>
    <lineage>
        <taxon>Eukaryota</taxon>
        <taxon>Fungi</taxon>
        <taxon>Dikarya</taxon>
        <taxon>Ascomycota</taxon>
        <taxon>Pezizomycotina</taxon>
        <taxon>Sordariomycetes</taxon>
        <taxon>Sordariomycetidae</taxon>
        <taxon>Coniochaetales</taxon>
        <taxon>Coniochaetaceae</taxon>
        <taxon>Coniochaeta</taxon>
    </lineage>
</organism>
<dbReference type="GO" id="GO:0000781">
    <property type="term" value="C:chromosome, telomeric region"/>
    <property type="evidence" value="ECO:0007669"/>
    <property type="project" value="UniProtKB-SubCell"/>
</dbReference>
<evidence type="ECO:0000256" key="17">
    <source>
        <dbReference type="ARBA" id="ARBA00025079"/>
    </source>
</evidence>
<keyword evidence="8 20" id="KW-0723">Serine/threonine-protein kinase</keyword>
<feature type="domain" description="FAT" evidence="23">
    <location>
        <begin position="1880"/>
        <end position="2481"/>
    </location>
</feature>
<evidence type="ECO:0000256" key="14">
    <source>
        <dbReference type="ARBA" id="ARBA00022853"/>
    </source>
</evidence>
<dbReference type="SUPFAM" id="SSF48371">
    <property type="entry name" value="ARM repeat"/>
    <property type="match status" value="1"/>
</dbReference>
<evidence type="ECO:0000256" key="10">
    <source>
        <dbReference type="ARBA" id="ARBA00022741"/>
    </source>
</evidence>
<keyword evidence="15 20" id="KW-0779">Telomere</keyword>
<evidence type="ECO:0000256" key="16">
    <source>
        <dbReference type="ARBA" id="ARBA00023242"/>
    </source>
</evidence>
<feature type="region of interest" description="Disordered" evidence="21">
    <location>
        <begin position="433"/>
        <end position="462"/>
    </location>
</feature>
<evidence type="ECO:0000256" key="8">
    <source>
        <dbReference type="ARBA" id="ARBA00022527"/>
    </source>
</evidence>
<dbReference type="Pfam" id="PF02259">
    <property type="entry name" value="FAT"/>
    <property type="match status" value="1"/>
</dbReference>
<evidence type="ECO:0000256" key="5">
    <source>
        <dbReference type="ARBA" id="ARBA00012513"/>
    </source>
</evidence>
<dbReference type="PANTHER" id="PTHR37079:SF4">
    <property type="entry name" value="SERINE_THREONINE-PROTEIN KINASE ATM"/>
    <property type="match status" value="1"/>
</dbReference>
<comment type="caution">
    <text evidence="25">The sequence shown here is derived from an EMBL/GenBank/DDBJ whole genome shotgun (WGS) entry which is preliminary data.</text>
</comment>
<dbReference type="Pfam" id="PF11640">
    <property type="entry name" value="TAN"/>
    <property type="match status" value="1"/>
</dbReference>
<feature type="region of interest" description="Disordered" evidence="21">
    <location>
        <begin position="2870"/>
        <end position="2904"/>
    </location>
</feature>
<reference evidence="25 26" key="1">
    <citation type="submission" date="2018-08" db="EMBL/GenBank/DDBJ databases">
        <title>Draft genome of the lignicolous fungus Coniochaeta pulveracea.</title>
        <authorList>
            <person name="Borstlap C.J."/>
            <person name="De Witt R.N."/>
            <person name="Botha A."/>
            <person name="Volschenk H."/>
        </authorList>
    </citation>
    <scope>NUCLEOTIDE SEQUENCE [LARGE SCALE GENOMIC DNA]</scope>
    <source>
        <strain evidence="25 26">CAB683</strain>
    </source>
</reference>
<dbReference type="OrthoDB" id="381190at2759"/>
<feature type="domain" description="PI3K/PI4K catalytic" evidence="22">
    <location>
        <begin position="2586"/>
        <end position="2903"/>
    </location>
</feature>
<evidence type="ECO:0000256" key="7">
    <source>
        <dbReference type="ARBA" id="ARBA00022454"/>
    </source>
</evidence>
<evidence type="ECO:0000313" key="26">
    <source>
        <dbReference type="Proteomes" id="UP000275385"/>
    </source>
</evidence>
<keyword evidence="16 20" id="KW-0539">Nucleus</keyword>
<keyword evidence="14 20" id="KW-0156">Chromatin regulator</keyword>
<dbReference type="EMBL" id="QVQW01000033">
    <property type="protein sequence ID" value="RKU44219.1"/>
    <property type="molecule type" value="Genomic_DNA"/>
</dbReference>
<dbReference type="InterPro" id="IPR014009">
    <property type="entry name" value="PIK_FAT"/>
</dbReference>
<evidence type="ECO:0000259" key="24">
    <source>
        <dbReference type="PROSITE" id="PS51190"/>
    </source>
</evidence>
<comment type="function">
    <text evidence="17 20">Serine/threonine protein kinase which activates checkpoint signaling upon genotoxic stresses such as ionizing radiation (IR), ultraviolet light (UV), or DNA replication stalling, thereby acting as a DNA damage sensor. Recognizes the substrate consensus sequence [ST]-Q. Phosphorylates histone H2A to form H2AS128ph (gamma-H2A) at sites of DNA damage, involved in the regulation of DNA damage response mechanism. Required for the control of telomere length and genome stability.</text>
</comment>
<dbReference type="InterPro" id="IPR003152">
    <property type="entry name" value="FATC_dom"/>
</dbReference>
<evidence type="ECO:0000259" key="23">
    <source>
        <dbReference type="PROSITE" id="PS51189"/>
    </source>
</evidence>
<dbReference type="PROSITE" id="PS51190">
    <property type="entry name" value="FATC"/>
    <property type="match status" value="1"/>
</dbReference>
<dbReference type="PROSITE" id="PS00915">
    <property type="entry name" value="PI3_4_KINASE_1"/>
    <property type="match status" value="1"/>
</dbReference>
<dbReference type="GO" id="GO:0005634">
    <property type="term" value="C:nucleus"/>
    <property type="evidence" value="ECO:0007669"/>
    <property type="project" value="UniProtKB-SubCell"/>
</dbReference>
<keyword evidence="13 20" id="KW-0067">ATP-binding</keyword>
<dbReference type="STRING" id="177199.A0A420Y8K6"/>
<dbReference type="InterPro" id="IPR038980">
    <property type="entry name" value="ATM_plant"/>
</dbReference>
<dbReference type="SUPFAM" id="SSF56112">
    <property type="entry name" value="Protein kinase-like (PK-like)"/>
    <property type="match status" value="1"/>
</dbReference>
<dbReference type="GO" id="GO:0106310">
    <property type="term" value="F:protein serine kinase activity"/>
    <property type="evidence" value="ECO:0007669"/>
    <property type="project" value="RHEA"/>
</dbReference>
<feature type="domain" description="FATC" evidence="24">
    <location>
        <begin position="2916"/>
        <end position="2948"/>
    </location>
</feature>
<dbReference type="Proteomes" id="UP000275385">
    <property type="component" value="Unassembled WGS sequence"/>
</dbReference>
<dbReference type="SMART" id="SM01343">
    <property type="entry name" value="FATC"/>
    <property type="match status" value="1"/>
</dbReference>
<dbReference type="InterPro" id="IPR016024">
    <property type="entry name" value="ARM-type_fold"/>
</dbReference>
<comment type="subunit">
    <text evidence="4">Associates with DNA double-strand breaks.</text>
</comment>
<evidence type="ECO:0000256" key="15">
    <source>
        <dbReference type="ARBA" id="ARBA00022895"/>
    </source>
</evidence>
<feature type="region of interest" description="Disordered" evidence="21">
    <location>
        <begin position="882"/>
        <end position="907"/>
    </location>
</feature>
<dbReference type="Gene3D" id="3.30.1010.10">
    <property type="entry name" value="Phosphatidylinositol 3-kinase Catalytic Subunit, Chain A, domain 4"/>
    <property type="match status" value="1"/>
</dbReference>
<evidence type="ECO:0000313" key="25">
    <source>
        <dbReference type="EMBL" id="RKU44219.1"/>
    </source>
</evidence>
<dbReference type="PANTHER" id="PTHR37079">
    <property type="entry name" value="SERINE/THREONINE-PROTEIN KINASE ATM"/>
    <property type="match status" value="1"/>
</dbReference>
<evidence type="ECO:0000256" key="19">
    <source>
        <dbReference type="ARBA" id="ARBA00048679"/>
    </source>
</evidence>
<dbReference type="GO" id="GO:0006281">
    <property type="term" value="P:DNA repair"/>
    <property type="evidence" value="ECO:0007669"/>
    <property type="project" value="InterPro"/>
</dbReference>
<dbReference type="InterPro" id="IPR011009">
    <property type="entry name" value="Kinase-like_dom_sf"/>
</dbReference>
<keyword evidence="12 20" id="KW-0418">Kinase</keyword>
<dbReference type="SMART" id="SM01342">
    <property type="entry name" value="TAN"/>
    <property type="match status" value="1"/>
</dbReference>
<proteinExistence type="inferred from homology"/>
<comment type="catalytic activity">
    <reaction evidence="19">
        <text>L-seryl-[protein] + ATP = O-phospho-L-seryl-[protein] + ADP + H(+)</text>
        <dbReference type="Rhea" id="RHEA:17989"/>
        <dbReference type="Rhea" id="RHEA-COMP:9863"/>
        <dbReference type="Rhea" id="RHEA-COMP:11604"/>
        <dbReference type="ChEBI" id="CHEBI:15378"/>
        <dbReference type="ChEBI" id="CHEBI:29999"/>
        <dbReference type="ChEBI" id="CHEBI:30616"/>
        <dbReference type="ChEBI" id="CHEBI:83421"/>
        <dbReference type="ChEBI" id="CHEBI:456216"/>
        <dbReference type="EC" id="2.7.11.1"/>
    </reaction>
</comment>
<dbReference type="CDD" id="cd05171">
    <property type="entry name" value="PIKKc_ATM"/>
    <property type="match status" value="1"/>
</dbReference>
<dbReference type="PROSITE" id="PS51189">
    <property type="entry name" value="FAT"/>
    <property type="match status" value="1"/>
</dbReference>
<dbReference type="InterPro" id="IPR003151">
    <property type="entry name" value="PIK-rel_kinase_FAT"/>
</dbReference>
<keyword evidence="9 20" id="KW-0808">Transferase</keyword>
<comment type="catalytic activity">
    <reaction evidence="18 20">
        <text>L-threonyl-[protein] + ATP = O-phospho-L-threonyl-[protein] + ADP + H(+)</text>
        <dbReference type="Rhea" id="RHEA:46608"/>
        <dbReference type="Rhea" id="RHEA-COMP:11060"/>
        <dbReference type="Rhea" id="RHEA-COMP:11605"/>
        <dbReference type="ChEBI" id="CHEBI:15378"/>
        <dbReference type="ChEBI" id="CHEBI:30013"/>
        <dbReference type="ChEBI" id="CHEBI:30616"/>
        <dbReference type="ChEBI" id="CHEBI:61977"/>
        <dbReference type="ChEBI" id="CHEBI:456216"/>
        <dbReference type="EC" id="2.7.11.1"/>
    </reaction>
</comment>
<evidence type="ECO:0000256" key="4">
    <source>
        <dbReference type="ARBA" id="ARBA00011370"/>
    </source>
</evidence>
<dbReference type="InterPro" id="IPR000403">
    <property type="entry name" value="PI3/4_kinase_cat_dom"/>
</dbReference>
<feature type="compositionally biased region" description="Low complexity" evidence="21">
    <location>
        <begin position="886"/>
        <end position="899"/>
    </location>
</feature>